<protein>
    <submittedName>
        <fullName evidence="12">Facilitated trehalose transporter Tret1-like</fullName>
    </submittedName>
</protein>
<dbReference type="GeneID" id="108740459"/>
<keyword evidence="2" id="KW-0813">Transport</keyword>
<dbReference type="InterPro" id="IPR005828">
    <property type="entry name" value="MFS_sugar_transport-like"/>
</dbReference>
<dbReference type="InterPro" id="IPR020846">
    <property type="entry name" value="MFS_dom"/>
</dbReference>
<feature type="transmembrane region" description="Helical" evidence="9">
    <location>
        <begin position="86"/>
        <end position="105"/>
    </location>
</feature>
<proteinExistence type="predicted"/>
<dbReference type="InterPro" id="IPR005829">
    <property type="entry name" value="Sugar_transporter_CS"/>
</dbReference>
<keyword evidence="4" id="KW-0762">Sugar transport</keyword>
<comment type="subcellular location">
    <subcellularLocation>
        <location evidence="1">Cell membrane</location>
        <topology evidence="1">Multi-pass membrane protein</topology>
    </subcellularLocation>
</comment>
<dbReference type="RefSeq" id="XP_018330289.1">
    <property type="nucleotide sequence ID" value="XM_018474787.2"/>
</dbReference>
<dbReference type="OrthoDB" id="6780603at2759"/>
<dbReference type="PANTHER" id="PTHR48021">
    <property type="match status" value="1"/>
</dbReference>
<evidence type="ECO:0000256" key="9">
    <source>
        <dbReference type="SAM" id="Phobius"/>
    </source>
</evidence>
<feature type="transmembrane region" description="Helical" evidence="9">
    <location>
        <begin position="290"/>
        <end position="310"/>
    </location>
</feature>
<feature type="transmembrane region" description="Helical" evidence="9">
    <location>
        <begin position="111"/>
        <end position="132"/>
    </location>
</feature>
<feature type="transmembrane region" description="Helical" evidence="9">
    <location>
        <begin position="14"/>
        <end position="38"/>
    </location>
</feature>
<dbReference type="Gene3D" id="1.20.1250.20">
    <property type="entry name" value="MFS general substrate transporter like domains"/>
    <property type="match status" value="1"/>
</dbReference>
<evidence type="ECO:0000256" key="8">
    <source>
        <dbReference type="ARBA" id="ARBA00023180"/>
    </source>
</evidence>
<dbReference type="InterPro" id="IPR003663">
    <property type="entry name" value="Sugar/inositol_transpt"/>
</dbReference>
<feature type="domain" description="Major facilitator superfamily (MFS) profile" evidence="10">
    <location>
        <begin position="1"/>
        <end position="447"/>
    </location>
</feature>
<evidence type="ECO:0000313" key="11">
    <source>
        <dbReference type="Proteomes" id="UP000192223"/>
    </source>
</evidence>
<evidence type="ECO:0000256" key="1">
    <source>
        <dbReference type="ARBA" id="ARBA00004651"/>
    </source>
</evidence>
<keyword evidence="3" id="KW-1003">Cell membrane</keyword>
<keyword evidence="7 9" id="KW-0472">Membrane</keyword>
<keyword evidence="5 9" id="KW-0812">Transmembrane</keyword>
<dbReference type="SUPFAM" id="SSF103473">
    <property type="entry name" value="MFS general substrate transporter"/>
    <property type="match status" value="1"/>
</dbReference>
<reference evidence="12" key="1">
    <citation type="submission" date="2025-08" db="UniProtKB">
        <authorList>
            <consortium name="RefSeq"/>
        </authorList>
    </citation>
    <scope>IDENTIFICATION</scope>
    <source>
        <tissue evidence="12">Entire body</tissue>
    </source>
</reference>
<evidence type="ECO:0000313" key="12">
    <source>
        <dbReference type="RefSeq" id="XP_018330289.1"/>
    </source>
</evidence>
<evidence type="ECO:0000259" key="10">
    <source>
        <dbReference type="PROSITE" id="PS50850"/>
    </source>
</evidence>
<dbReference type="STRING" id="224129.A0A1W4X2H5"/>
<feature type="transmembrane region" description="Helical" evidence="9">
    <location>
        <begin position="169"/>
        <end position="190"/>
    </location>
</feature>
<accession>A0A1W4X2H5</accession>
<dbReference type="PROSITE" id="PS00216">
    <property type="entry name" value="SUGAR_TRANSPORT_1"/>
    <property type="match status" value="1"/>
</dbReference>
<dbReference type="InParanoid" id="A0A1W4X2H5"/>
<dbReference type="AlphaFoldDB" id="A0A1W4X2H5"/>
<evidence type="ECO:0000256" key="7">
    <source>
        <dbReference type="ARBA" id="ARBA00023136"/>
    </source>
</evidence>
<name>A0A1W4X2H5_AGRPL</name>
<evidence type="ECO:0000256" key="5">
    <source>
        <dbReference type="ARBA" id="ARBA00022692"/>
    </source>
</evidence>
<evidence type="ECO:0000256" key="4">
    <source>
        <dbReference type="ARBA" id="ARBA00022597"/>
    </source>
</evidence>
<sequence length="469" mass="52040">MLQEIISKWRYRQYLYCISALVSMAASGIHGTWTSPFIPQLESEDSPIGVQLTTIESALVVSLYSLGLFLGSVLTVPAYDTFGRKVMFIAGNILNLISWFFILFARTSITLYIGRIIAGIGSIICTQISPMYIGEISDNDNRGILGFLYSILNSCGSVIGLIIGPYVSYRAFAIMAICTVLIAIVCLLLIPETPYFLIKKHKYEEAEKVIWKLASNASDKEFVQKRLQEITESVQKDMSNKSSINEVVCNGRYIKPMLLHFGLNLVYYMSGIAIIGSYLQTILNAAESTISSNLSSLIFGIASIICVLISGQVVDRWGRKPLLIISCIFSAISMFVLGAYFYINETKSFNMAPVSWLPLTILVVFQISITIGISPVPQVIISELYPMNVKGIAIGTVGALLTPIAVLVQMTYEPLNEFWGLYGNFWLFGTCSVLGIFFTVFFIPETKGKSFQEIQMEIYKDLAETADVK</sequence>
<dbReference type="GO" id="GO:0005886">
    <property type="term" value="C:plasma membrane"/>
    <property type="evidence" value="ECO:0007669"/>
    <property type="project" value="UniProtKB-SubCell"/>
</dbReference>
<feature type="transmembrane region" description="Helical" evidence="9">
    <location>
        <begin position="392"/>
        <end position="412"/>
    </location>
</feature>
<dbReference type="InterPro" id="IPR050549">
    <property type="entry name" value="MFS_Trehalose_Transporter"/>
</dbReference>
<dbReference type="FunFam" id="1.20.1250.20:FF:000218">
    <property type="entry name" value="facilitated trehalose transporter Tret1"/>
    <property type="match status" value="1"/>
</dbReference>
<feature type="transmembrane region" description="Helical" evidence="9">
    <location>
        <begin position="258"/>
        <end position="278"/>
    </location>
</feature>
<feature type="transmembrane region" description="Helical" evidence="9">
    <location>
        <begin position="355"/>
        <end position="380"/>
    </location>
</feature>
<dbReference type="PRINTS" id="PR00171">
    <property type="entry name" value="SUGRTRNSPORT"/>
</dbReference>
<feature type="transmembrane region" description="Helical" evidence="9">
    <location>
        <begin position="58"/>
        <end position="79"/>
    </location>
</feature>
<feature type="transmembrane region" description="Helical" evidence="9">
    <location>
        <begin position="144"/>
        <end position="163"/>
    </location>
</feature>
<feature type="transmembrane region" description="Helical" evidence="9">
    <location>
        <begin position="424"/>
        <end position="443"/>
    </location>
</feature>
<keyword evidence="11" id="KW-1185">Reference proteome</keyword>
<dbReference type="Pfam" id="PF00083">
    <property type="entry name" value="Sugar_tr"/>
    <property type="match status" value="1"/>
</dbReference>
<dbReference type="PANTHER" id="PTHR48021:SF1">
    <property type="entry name" value="GH07001P-RELATED"/>
    <property type="match status" value="1"/>
</dbReference>
<dbReference type="Proteomes" id="UP000192223">
    <property type="component" value="Unplaced"/>
</dbReference>
<dbReference type="GO" id="GO:0022857">
    <property type="term" value="F:transmembrane transporter activity"/>
    <property type="evidence" value="ECO:0007669"/>
    <property type="project" value="InterPro"/>
</dbReference>
<evidence type="ECO:0000256" key="6">
    <source>
        <dbReference type="ARBA" id="ARBA00022989"/>
    </source>
</evidence>
<keyword evidence="6 9" id="KW-1133">Transmembrane helix</keyword>
<feature type="transmembrane region" description="Helical" evidence="9">
    <location>
        <begin position="322"/>
        <end position="343"/>
    </location>
</feature>
<dbReference type="InterPro" id="IPR036259">
    <property type="entry name" value="MFS_trans_sf"/>
</dbReference>
<gene>
    <name evidence="12" type="primary">LOC108740459</name>
</gene>
<evidence type="ECO:0000256" key="2">
    <source>
        <dbReference type="ARBA" id="ARBA00022448"/>
    </source>
</evidence>
<evidence type="ECO:0000256" key="3">
    <source>
        <dbReference type="ARBA" id="ARBA00022475"/>
    </source>
</evidence>
<organism evidence="11 12">
    <name type="scientific">Agrilus planipennis</name>
    <name type="common">Emerald ash borer</name>
    <name type="synonym">Agrilus marcopoli</name>
    <dbReference type="NCBI Taxonomy" id="224129"/>
    <lineage>
        <taxon>Eukaryota</taxon>
        <taxon>Metazoa</taxon>
        <taxon>Ecdysozoa</taxon>
        <taxon>Arthropoda</taxon>
        <taxon>Hexapoda</taxon>
        <taxon>Insecta</taxon>
        <taxon>Pterygota</taxon>
        <taxon>Neoptera</taxon>
        <taxon>Endopterygota</taxon>
        <taxon>Coleoptera</taxon>
        <taxon>Polyphaga</taxon>
        <taxon>Elateriformia</taxon>
        <taxon>Buprestoidea</taxon>
        <taxon>Buprestidae</taxon>
        <taxon>Agrilinae</taxon>
        <taxon>Agrilus</taxon>
    </lineage>
</organism>
<dbReference type="PROSITE" id="PS50850">
    <property type="entry name" value="MFS"/>
    <property type="match status" value="1"/>
</dbReference>
<keyword evidence="8" id="KW-0325">Glycoprotein</keyword>
<dbReference type="KEGG" id="apln:108740459"/>